<evidence type="ECO:0000313" key="2">
    <source>
        <dbReference type="WBParaSite" id="SPAL_0000347100.1"/>
    </source>
</evidence>
<evidence type="ECO:0000313" key="1">
    <source>
        <dbReference type="Proteomes" id="UP000046392"/>
    </source>
</evidence>
<name>A0A0N5BBR5_STREA</name>
<protein>
    <submittedName>
        <fullName evidence="2">DUF3475 domain-containing protein</fullName>
    </submittedName>
</protein>
<dbReference type="Proteomes" id="UP000046392">
    <property type="component" value="Unplaced"/>
</dbReference>
<dbReference type="WBParaSite" id="SPAL_0000347100.1">
    <property type="protein sequence ID" value="SPAL_0000347100.1"/>
    <property type="gene ID" value="SPAL_0000347100"/>
</dbReference>
<sequence>MFPAAKMNICQRRSKTVCPDLKMGRTVPTNRLRNVNNAPTDNGELGTGGLSRVNALRRSAGHFKKMVEAVADEVSLNSLVDSIQACIIKESLNNWLGCKIPAIRELESVFNAEKKIIGMETLISEVVELGARIANDLKYLEGCKEAIDDFIREEINPVFAAIERKKELLDLAD</sequence>
<proteinExistence type="predicted"/>
<reference evidence="2" key="1">
    <citation type="submission" date="2017-02" db="UniProtKB">
        <authorList>
            <consortium name="WormBaseParasite"/>
        </authorList>
    </citation>
    <scope>IDENTIFICATION</scope>
</reference>
<accession>A0A0N5BBR5</accession>
<organism evidence="1 2">
    <name type="scientific">Strongyloides papillosus</name>
    <name type="common">Intestinal threadworm</name>
    <dbReference type="NCBI Taxonomy" id="174720"/>
    <lineage>
        <taxon>Eukaryota</taxon>
        <taxon>Metazoa</taxon>
        <taxon>Ecdysozoa</taxon>
        <taxon>Nematoda</taxon>
        <taxon>Chromadorea</taxon>
        <taxon>Rhabditida</taxon>
        <taxon>Tylenchina</taxon>
        <taxon>Panagrolaimomorpha</taxon>
        <taxon>Strongyloidoidea</taxon>
        <taxon>Strongyloididae</taxon>
        <taxon>Strongyloides</taxon>
    </lineage>
</organism>
<dbReference type="AlphaFoldDB" id="A0A0N5BBR5"/>
<keyword evidence="1" id="KW-1185">Reference proteome</keyword>